<feature type="region of interest" description="Disordered" evidence="1">
    <location>
        <begin position="133"/>
        <end position="190"/>
    </location>
</feature>
<dbReference type="EnsemblMetazoa" id="SSS_5244s_mrna">
    <property type="protein sequence ID" value="KAF7496384.1"/>
    <property type="gene ID" value="SSS_5244"/>
</dbReference>
<feature type="compositionally biased region" description="Polar residues" evidence="1">
    <location>
        <begin position="326"/>
        <end position="335"/>
    </location>
</feature>
<dbReference type="AlphaFoldDB" id="A0A834RG37"/>
<feature type="region of interest" description="Disordered" evidence="1">
    <location>
        <begin position="418"/>
        <end position="482"/>
    </location>
</feature>
<feature type="compositionally biased region" description="Low complexity" evidence="1">
    <location>
        <begin position="419"/>
        <end position="439"/>
    </location>
</feature>
<feature type="compositionally biased region" description="Low complexity" evidence="1">
    <location>
        <begin position="133"/>
        <end position="185"/>
    </location>
</feature>
<sequence>MMCLDVKHNVFLDRNSTSMTKLIMNMSVVEKTNRRSSSKVNRKKRHQQQNQSFVERQHQQKRLNLDTDSDNHRISNRNQQQRQRYSQSDKSSRSILSRTSASNPNRLDANRNVRNRVKSSKLSLLSSSISTVSISPTLSSSSSSSSLSISKSSSSLCTVRSSSTSSSSTSSSSTSSSSSSSSISSPVYPKPINDMAIIETKTEQSILVNRSNHHHHHHHHPHQHPHHHNRDSQHHYINHHTHHLHYHQQNSNQNNRTFEDQENISSVVDENFVEHRDAIMIDVDEYGVNNNTNNNNNNNNNNDSINDDRGNIEANEEDSEKGFDPQYNQHHSSSDAFVKNDCNDLDQVSMMESNQQCSLKHFARKDSRCDRENKSESFQHHLSFHSSQYSNRIFQQTNYYRSLYQSFAEINDNNYETVNGNIDDGRNNNNNNNNKNKNNNNHDDDDDDDFDDDNDDDGDGISTTPIPKANIQHSNNSSTVQSSNLNTFSTSLAYQTRFDSKFDHLNNIHSGLLANPSSLESSAIDPNKSDRQCMPYLNLCQYSCANTTNKTNSLVVSAFSSNNSNQSIRSIHLQSQKNGHHQLLNSIPLSSTLFQDRTTMEFERYSNSIDNHRRSSLGDDSSLINQQDFDKSLDRI</sequence>
<feature type="compositionally biased region" description="Acidic residues" evidence="1">
    <location>
        <begin position="443"/>
        <end position="459"/>
    </location>
</feature>
<proteinExistence type="predicted"/>
<evidence type="ECO:0000256" key="1">
    <source>
        <dbReference type="SAM" id="MobiDB-lite"/>
    </source>
</evidence>
<feature type="region of interest" description="Disordered" evidence="1">
    <location>
        <begin position="290"/>
        <end position="338"/>
    </location>
</feature>
<keyword evidence="4" id="KW-1185">Reference proteome</keyword>
<evidence type="ECO:0000313" key="3">
    <source>
        <dbReference type="EnsemblMetazoa" id="KAF7496384.1"/>
    </source>
</evidence>
<feature type="compositionally biased region" description="Low complexity" evidence="1">
    <location>
        <begin position="76"/>
        <end position="102"/>
    </location>
</feature>
<feature type="region of interest" description="Disordered" evidence="1">
    <location>
        <begin position="30"/>
        <end position="114"/>
    </location>
</feature>
<feature type="compositionally biased region" description="Basic and acidic residues" evidence="1">
    <location>
        <begin position="55"/>
        <end position="73"/>
    </location>
</feature>
<name>A0A834RG37_SARSC</name>
<accession>A0A834RG37</accession>
<dbReference type="EMBL" id="WVUK01000010">
    <property type="protein sequence ID" value="KAF7496384.1"/>
    <property type="molecule type" value="Genomic_DNA"/>
</dbReference>
<feature type="compositionally biased region" description="Basic residues" evidence="1">
    <location>
        <begin position="211"/>
        <end position="229"/>
    </location>
</feature>
<reference evidence="3" key="3">
    <citation type="submission" date="2022-06" db="UniProtKB">
        <authorList>
            <consortium name="EnsemblMetazoa"/>
        </authorList>
    </citation>
    <scope>IDENTIFICATION</scope>
</reference>
<feature type="region of interest" description="Disordered" evidence="1">
    <location>
        <begin position="210"/>
        <end position="233"/>
    </location>
</feature>
<gene>
    <name evidence="2" type="ORF">SSS_5244</name>
</gene>
<dbReference type="Proteomes" id="UP000070412">
    <property type="component" value="Unassembled WGS sequence"/>
</dbReference>
<feature type="compositionally biased region" description="Low complexity" evidence="1">
    <location>
        <begin position="290"/>
        <end position="302"/>
    </location>
</feature>
<evidence type="ECO:0000313" key="4">
    <source>
        <dbReference type="Proteomes" id="UP000070412"/>
    </source>
</evidence>
<protein>
    <submittedName>
        <fullName evidence="2 3">Uncharacterized protein</fullName>
    </submittedName>
</protein>
<organism evidence="2">
    <name type="scientific">Sarcoptes scabiei</name>
    <name type="common">Itch mite</name>
    <name type="synonym">Acarus scabiei</name>
    <dbReference type="NCBI Taxonomy" id="52283"/>
    <lineage>
        <taxon>Eukaryota</taxon>
        <taxon>Metazoa</taxon>
        <taxon>Ecdysozoa</taxon>
        <taxon>Arthropoda</taxon>
        <taxon>Chelicerata</taxon>
        <taxon>Arachnida</taxon>
        <taxon>Acari</taxon>
        <taxon>Acariformes</taxon>
        <taxon>Sarcoptiformes</taxon>
        <taxon>Astigmata</taxon>
        <taxon>Psoroptidia</taxon>
        <taxon>Sarcoptoidea</taxon>
        <taxon>Sarcoptidae</taxon>
        <taxon>Sarcoptinae</taxon>
        <taxon>Sarcoptes</taxon>
    </lineage>
</organism>
<reference evidence="2" key="2">
    <citation type="submission" date="2020-01" db="EMBL/GenBank/DDBJ databases">
        <authorList>
            <person name="Korhonen P.K.K."/>
            <person name="Guangxu M.G."/>
            <person name="Wang T.W."/>
            <person name="Stroehlein A.J.S."/>
            <person name="Young N.D."/>
            <person name="Ang C.-S.A."/>
            <person name="Fernando D.W.F."/>
            <person name="Lu H.L."/>
            <person name="Taylor S.T."/>
            <person name="Ehtesham M.E.M."/>
            <person name="Najaraj S.H.N."/>
            <person name="Harsha G.H.G."/>
            <person name="Madugundu A.M."/>
            <person name="Renuse S.R."/>
            <person name="Holt D.H."/>
            <person name="Pandey A.P."/>
            <person name="Papenfuss A.P."/>
            <person name="Gasser R.B.G."/>
            <person name="Fischer K.F."/>
        </authorList>
    </citation>
    <scope>NUCLEOTIDE SEQUENCE</scope>
    <source>
        <strain evidence="2">SSS_KF_BRIS2020</strain>
    </source>
</reference>
<feature type="compositionally biased region" description="Basic residues" evidence="1">
    <location>
        <begin position="34"/>
        <end position="47"/>
    </location>
</feature>
<reference evidence="4" key="1">
    <citation type="journal article" date="2020" name="PLoS Negl. Trop. Dis.">
        <title>High-quality nuclear genome for Sarcoptes scabiei-A critical resource for a neglected parasite.</title>
        <authorList>
            <person name="Korhonen P.K."/>
            <person name="Gasser R.B."/>
            <person name="Ma G."/>
            <person name="Wang T."/>
            <person name="Stroehlein A.J."/>
            <person name="Young N.D."/>
            <person name="Ang C.S."/>
            <person name="Fernando D.D."/>
            <person name="Lu H.C."/>
            <person name="Taylor S."/>
            <person name="Reynolds S.L."/>
            <person name="Mofiz E."/>
            <person name="Najaraj S.H."/>
            <person name="Gowda H."/>
            <person name="Madugundu A."/>
            <person name="Renuse S."/>
            <person name="Holt D."/>
            <person name="Pandey A."/>
            <person name="Papenfuss A.T."/>
            <person name="Fischer K."/>
        </authorList>
    </citation>
    <scope>NUCLEOTIDE SEQUENCE [LARGE SCALE GENOMIC DNA]</scope>
</reference>
<evidence type="ECO:0000313" key="2">
    <source>
        <dbReference type="EMBL" id="KAF7496384.1"/>
    </source>
</evidence>
<feature type="compositionally biased region" description="Polar residues" evidence="1">
    <location>
        <begin position="461"/>
        <end position="482"/>
    </location>
</feature>